<evidence type="ECO:0000313" key="9">
    <source>
        <dbReference type="Proteomes" id="UP000184041"/>
    </source>
</evidence>
<evidence type="ECO:0000256" key="1">
    <source>
        <dbReference type="ARBA" id="ARBA00022448"/>
    </source>
</evidence>
<dbReference type="InterPro" id="IPR055557">
    <property type="entry name" value="DUF7133"/>
</dbReference>
<dbReference type="SUPFAM" id="SSF49503">
    <property type="entry name" value="Cupredoxins"/>
    <property type="match status" value="1"/>
</dbReference>
<dbReference type="RefSeq" id="WP_211483174.1">
    <property type="nucleotide sequence ID" value="NZ_FQUS01000014.1"/>
</dbReference>
<keyword evidence="4" id="KW-0186">Copper</keyword>
<dbReference type="CDD" id="cd04233">
    <property type="entry name" value="Auracyanin"/>
    <property type="match status" value="1"/>
</dbReference>
<evidence type="ECO:0000256" key="3">
    <source>
        <dbReference type="ARBA" id="ARBA00022982"/>
    </source>
</evidence>
<dbReference type="PANTHER" id="PTHR33546">
    <property type="entry name" value="LARGE, MULTIFUNCTIONAL SECRETED PROTEIN-RELATED"/>
    <property type="match status" value="1"/>
</dbReference>
<evidence type="ECO:0000259" key="6">
    <source>
        <dbReference type="Pfam" id="PF00127"/>
    </source>
</evidence>
<dbReference type="InterPro" id="IPR028871">
    <property type="entry name" value="BlueCu_1_BS"/>
</dbReference>
<evidence type="ECO:0000259" key="7">
    <source>
        <dbReference type="Pfam" id="PF23500"/>
    </source>
</evidence>
<dbReference type="InterPro" id="IPR000923">
    <property type="entry name" value="BlueCu_1"/>
</dbReference>
<name>A0A1M5F2E6_9BACT</name>
<evidence type="ECO:0000256" key="4">
    <source>
        <dbReference type="ARBA" id="ARBA00023008"/>
    </source>
</evidence>
<keyword evidence="9" id="KW-1185">Reference proteome</keyword>
<feature type="domain" description="Blue (type 1) copper" evidence="6">
    <location>
        <begin position="569"/>
        <end position="682"/>
    </location>
</feature>
<dbReference type="AlphaFoldDB" id="A0A1M5F2E6"/>
<sequence length="686" mass="74707">MSKTPNFLESDNVRGGDPSPPMHVGLKALLSLLTIILLSPVAGPAQSSFPAESDYYEIVDIPIPGDIVLEVGGMDILPGGRLAVCTRRGEVWFIENPALENGNSPEYHLFAEGLHEPLGLSYRNDAVYVTQRTEITRLTDSDGDGRADDYKTVFIRPVSGNYHEYFYGPLFTPSGDMLVTVNLAWIGHGASLSEWDGWMLRVSADGEVEPLASGLRSPAAFAYNASGDLFYAENQGGWVGSGNLTHLEKGDFAGNPEGLRWSGLPGSPISLTPEDIPDSGRPMHEIAREVPELKVPSVWFPHGVMGISTSGILADTTGGGFGPFEGQLFVGDQGQSKVMRVFHEKVKGEYQGVAFPFRDGFESGVFRMKWGQAHSMLVGMTSRGWASTGEEPYGLQQLIWKGEVPFEIKEVHARPDGFELTFTKPVERSSARDPASYEITGFTYHYHSRYGSDILNREPAQVTHVEVAEDGLSARLVVEGLREGYVHEIKAGGVRQQETAYPLLHAVGYYTLNNIPEGDSLAVDGVETATDPPSEVPGKDNPFAGEGHKHQTELPESWTGGPDEVITIEATSDMEFDVTGFEVQAGSRVRLTVNNPTDLLHNLLVVRPDSLETVAQKALNMGLKGPDRGYVPASDNVLFFTSLLAAGESESIYFTAPETTGEYPYVCTFPGHWQTMQGIMTVIQGK</sequence>
<feature type="region of interest" description="Disordered" evidence="5">
    <location>
        <begin position="528"/>
        <end position="562"/>
    </location>
</feature>
<dbReference type="STRING" id="1194090.SAMN05443144_11433"/>
<proteinExistence type="predicted"/>
<dbReference type="Pfam" id="PF00127">
    <property type="entry name" value="Copper-bind"/>
    <property type="match status" value="1"/>
</dbReference>
<dbReference type="PANTHER" id="PTHR33546:SF1">
    <property type="entry name" value="LARGE, MULTIFUNCTIONAL SECRETED PROTEIN"/>
    <property type="match status" value="1"/>
</dbReference>
<dbReference type="GO" id="GO:0005507">
    <property type="term" value="F:copper ion binding"/>
    <property type="evidence" value="ECO:0007669"/>
    <property type="project" value="InterPro"/>
</dbReference>
<feature type="domain" description="DUF7133" evidence="7">
    <location>
        <begin position="104"/>
        <end position="236"/>
    </location>
</feature>
<dbReference type="InterPro" id="IPR011042">
    <property type="entry name" value="6-blade_b-propeller_TolB-like"/>
</dbReference>
<reference evidence="8 9" key="1">
    <citation type="submission" date="2016-11" db="EMBL/GenBank/DDBJ databases">
        <authorList>
            <person name="Jaros S."/>
            <person name="Januszkiewicz K."/>
            <person name="Wedrychowicz H."/>
        </authorList>
    </citation>
    <scope>NUCLEOTIDE SEQUENCE [LARGE SCALE GENOMIC DNA]</scope>
    <source>
        <strain evidence="8 9">DSM 21986</strain>
    </source>
</reference>
<dbReference type="InterPro" id="IPR008972">
    <property type="entry name" value="Cupredoxin"/>
</dbReference>
<dbReference type="Pfam" id="PF23500">
    <property type="entry name" value="DUF7133"/>
    <property type="match status" value="1"/>
</dbReference>
<dbReference type="Proteomes" id="UP000184041">
    <property type="component" value="Unassembled WGS sequence"/>
</dbReference>
<dbReference type="PROSITE" id="PS00196">
    <property type="entry name" value="COPPER_BLUE"/>
    <property type="match status" value="1"/>
</dbReference>
<keyword evidence="2" id="KW-0479">Metal-binding</keyword>
<dbReference type="EMBL" id="FQUS01000014">
    <property type="protein sequence ID" value="SHF85371.1"/>
    <property type="molecule type" value="Genomic_DNA"/>
</dbReference>
<evidence type="ECO:0000256" key="5">
    <source>
        <dbReference type="SAM" id="MobiDB-lite"/>
    </source>
</evidence>
<evidence type="ECO:0000256" key="2">
    <source>
        <dbReference type="ARBA" id="ARBA00022723"/>
    </source>
</evidence>
<keyword evidence="1" id="KW-0813">Transport</keyword>
<evidence type="ECO:0000313" key="8">
    <source>
        <dbReference type="EMBL" id="SHF85371.1"/>
    </source>
</evidence>
<gene>
    <name evidence="8" type="ORF">SAMN05443144_11433</name>
</gene>
<dbReference type="GO" id="GO:0009055">
    <property type="term" value="F:electron transfer activity"/>
    <property type="evidence" value="ECO:0007669"/>
    <property type="project" value="InterPro"/>
</dbReference>
<dbReference type="Gene3D" id="2.60.40.420">
    <property type="entry name" value="Cupredoxins - blue copper proteins"/>
    <property type="match status" value="1"/>
</dbReference>
<organism evidence="8 9">
    <name type="scientific">Fodinibius roseus</name>
    <dbReference type="NCBI Taxonomy" id="1194090"/>
    <lineage>
        <taxon>Bacteria</taxon>
        <taxon>Pseudomonadati</taxon>
        <taxon>Balneolota</taxon>
        <taxon>Balneolia</taxon>
        <taxon>Balneolales</taxon>
        <taxon>Balneolaceae</taxon>
        <taxon>Fodinibius</taxon>
    </lineage>
</organism>
<dbReference type="Gene3D" id="2.120.10.30">
    <property type="entry name" value="TolB, C-terminal domain"/>
    <property type="match status" value="1"/>
</dbReference>
<accession>A0A1M5F2E6</accession>
<keyword evidence="3" id="KW-0249">Electron transport</keyword>
<protein>
    <submittedName>
        <fullName evidence="8">Azurin</fullName>
    </submittedName>
</protein>
<dbReference type="InterPro" id="IPR011041">
    <property type="entry name" value="Quinoprot_gluc/sorb_DH_b-prop"/>
</dbReference>
<dbReference type="SUPFAM" id="SSF50952">
    <property type="entry name" value="Soluble quinoprotein glucose dehydrogenase"/>
    <property type="match status" value="1"/>
</dbReference>